<feature type="domain" description="Retrotransposon Copia-like N-terminal" evidence="2">
    <location>
        <begin position="21"/>
        <end position="66"/>
    </location>
</feature>
<feature type="region of interest" description="Disordered" evidence="1">
    <location>
        <begin position="1"/>
        <end position="38"/>
    </location>
</feature>
<accession>A0AAD4VYJ3</accession>
<dbReference type="Pfam" id="PF14244">
    <property type="entry name" value="Retrotran_gag_3"/>
    <property type="match status" value="1"/>
</dbReference>
<organism evidence="3 4">
    <name type="scientific">Prunus dulcis</name>
    <name type="common">Almond</name>
    <name type="synonym">Amygdalus dulcis</name>
    <dbReference type="NCBI Taxonomy" id="3755"/>
    <lineage>
        <taxon>Eukaryota</taxon>
        <taxon>Viridiplantae</taxon>
        <taxon>Streptophyta</taxon>
        <taxon>Embryophyta</taxon>
        <taxon>Tracheophyta</taxon>
        <taxon>Spermatophyta</taxon>
        <taxon>Magnoliopsida</taxon>
        <taxon>eudicotyledons</taxon>
        <taxon>Gunneridae</taxon>
        <taxon>Pentapetalae</taxon>
        <taxon>rosids</taxon>
        <taxon>fabids</taxon>
        <taxon>Rosales</taxon>
        <taxon>Rosaceae</taxon>
        <taxon>Amygdaloideae</taxon>
        <taxon>Amygdaleae</taxon>
        <taxon>Prunus</taxon>
    </lineage>
</organism>
<feature type="region of interest" description="Disordered" evidence="1">
    <location>
        <begin position="57"/>
        <end position="85"/>
    </location>
</feature>
<name>A0AAD4VYJ3_PRUDU</name>
<dbReference type="EMBL" id="JAJFAZ020000004">
    <property type="protein sequence ID" value="KAI5333073.1"/>
    <property type="molecule type" value="Genomic_DNA"/>
</dbReference>
<dbReference type="AlphaFoldDB" id="A0AAD4VYJ3"/>
<evidence type="ECO:0000313" key="3">
    <source>
        <dbReference type="EMBL" id="KAI5333073.1"/>
    </source>
</evidence>
<comment type="caution">
    <text evidence="3">The sequence shown here is derived from an EMBL/GenBank/DDBJ whole genome shotgun (WGS) entry which is preliminary data.</text>
</comment>
<feature type="compositionally biased region" description="Acidic residues" evidence="1">
    <location>
        <begin position="75"/>
        <end position="85"/>
    </location>
</feature>
<keyword evidence="4" id="KW-1185">Reference proteome</keyword>
<evidence type="ECO:0000313" key="4">
    <source>
        <dbReference type="Proteomes" id="UP001054821"/>
    </source>
</evidence>
<gene>
    <name evidence="3" type="ORF">L3X38_023203</name>
</gene>
<dbReference type="Proteomes" id="UP001054821">
    <property type="component" value="Chromosome 4"/>
</dbReference>
<evidence type="ECO:0000256" key="1">
    <source>
        <dbReference type="SAM" id="MobiDB-lite"/>
    </source>
</evidence>
<sequence length="85" mass="9459">MDDDSKIMVSASASATREERPSRDYSTPITSDRVDDSNYASWSRDAHITITSRRMASWISGKKPAPSSDSAAYAEWEEDNCLVQP</sequence>
<reference evidence="3 4" key="1">
    <citation type="journal article" date="2022" name="G3 (Bethesda)">
        <title>Whole-genome sequence and methylome profiling of the almond [Prunus dulcis (Mill.) D.A. Webb] cultivar 'Nonpareil'.</title>
        <authorList>
            <person name="D'Amico-Willman K.M."/>
            <person name="Ouma W.Z."/>
            <person name="Meulia T."/>
            <person name="Sideli G.M."/>
            <person name="Gradziel T.M."/>
            <person name="Fresnedo-Ramirez J."/>
        </authorList>
    </citation>
    <scope>NUCLEOTIDE SEQUENCE [LARGE SCALE GENOMIC DNA]</scope>
    <source>
        <strain evidence="3">Clone GOH B32 T37-40</strain>
    </source>
</reference>
<proteinExistence type="predicted"/>
<evidence type="ECO:0000259" key="2">
    <source>
        <dbReference type="Pfam" id="PF14244"/>
    </source>
</evidence>
<protein>
    <recommendedName>
        <fullName evidence="2">Retrotransposon Copia-like N-terminal domain-containing protein</fullName>
    </recommendedName>
</protein>
<dbReference type="InterPro" id="IPR029472">
    <property type="entry name" value="Copia-like_N"/>
</dbReference>